<reference evidence="1 2" key="1">
    <citation type="submission" date="2017-09" db="EMBL/GenBank/DDBJ databases">
        <title>Depth-based differentiation of microbial function through sediment-hosted aquifers and enrichment of novel symbionts in the deep terrestrial subsurface.</title>
        <authorList>
            <person name="Probst A.J."/>
            <person name="Ladd B."/>
            <person name="Jarett J.K."/>
            <person name="Geller-Mcgrath D.E."/>
            <person name="Sieber C.M."/>
            <person name="Emerson J.B."/>
            <person name="Anantharaman K."/>
            <person name="Thomas B.C."/>
            <person name="Malmstrom R."/>
            <person name="Stieglmeier M."/>
            <person name="Klingl A."/>
            <person name="Woyke T."/>
            <person name="Ryan C.M."/>
            <person name="Banfield J.F."/>
        </authorList>
    </citation>
    <scope>NUCLEOTIDE SEQUENCE [LARGE SCALE GENOMIC DNA]</scope>
    <source>
        <strain evidence="1">CG23_combo_of_CG06-09_8_20_14_all_47_9</strain>
    </source>
</reference>
<comment type="caution">
    <text evidence="1">The sequence shown here is derived from an EMBL/GenBank/DDBJ whole genome shotgun (WGS) entry which is preliminary data.</text>
</comment>
<accession>A0A2H0B4H5</accession>
<dbReference type="EMBL" id="PCSQ01000127">
    <property type="protein sequence ID" value="PIP51828.1"/>
    <property type="molecule type" value="Genomic_DNA"/>
</dbReference>
<proteinExistence type="predicted"/>
<gene>
    <name evidence="1" type="ORF">COX09_04960</name>
</gene>
<sequence length="66" mass="7370">MNIEKTFGEQNFQTECIHLSRELCTENKLPLGFNAALKGLMGEKSAVNLFFAKALIKSMARIPLVL</sequence>
<organism evidence="1 2">
    <name type="scientific">Candidatus Beckwithbacteria bacterium CG23_combo_of_CG06-09_8_20_14_all_47_9</name>
    <dbReference type="NCBI Taxonomy" id="1974498"/>
    <lineage>
        <taxon>Bacteria</taxon>
        <taxon>Candidatus Beckwithiibacteriota</taxon>
    </lineage>
</organism>
<name>A0A2H0B4H5_9BACT</name>
<evidence type="ECO:0000313" key="1">
    <source>
        <dbReference type="EMBL" id="PIP51828.1"/>
    </source>
</evidence>
<dbReference type="AlphaFoldDB" id="A0A2H0B4H5"/>
<protein>
    <submittedName>
        <fullName evidence="1">Uncharacterized protein</fullName>
    </submittedName>
</protein>
<feature type="non-terminal residue" evidence="1">
    <location>
        <position position="66"/>
    </location>
</feature>
<dbReference type="Proteomes" id="UP000231081">
    <property type="component" value="Unassembled WGS sequence"/>
</dbReference>
<evidence type="ECO:0000313" key="2">
    <source>
        <dbReference type="Proteomes" id="UP000231081"/>
    </source>
</evidence>